<name>A0A0B7H095_TREPH</name>
<dbReference type="EMBL" id="CDNC01000023">
    <property type="protein sequence ID" value="CEM62346.1"/>
    <property type="molecule type" value="Genomic_DNA"/>
</dbReference>
<proteinExistence type="predicted"/>
<keyword evidence="2" id="KW-1185">Reference proteome</keyword>
<evidence type="ECO:0000313" key="1">
    <source>
        <dbReference type="EMBL" id="CEM62346.1"/>
    </source>
</evidence>
<evidence type="ECO:0000313" key="2">
    <source>
        <dbReference type="Proteomes" id="UP000042527"/>
    </source>
</evidence>
<accession>A0A0B7H095</accession>
<protein>
    <submittedName>
        <fullName evidence="1">Uncharacterized protein</fullName>
    </submittedName>
</protein>
<dbReference type="Proteomes" id="UP000042527">
    <property type="component" value="Unassembled WGS sequence"/>
</dbReference>
<organism evidence="1 2">
    <name type="scientific">Treponema phagedenis</name>
    <dbReference type="NCBI Taxonomy" id="162"/>
    <lineage>
        <taxon>Bacteria</taxon>
        <taxon>Pseudomonadati</taxon>
        <taxon>Spirochaetota</taxon>
        <taxon>Spirochaetia</taxon>
        <taxon>Spirochaetales</taxon>
        <taxon>Treponemataceae</taxon>
        <taxon>Treponema</taxon>
    </lineage>
</organism>
<dbReference type="AlphaFoldDB" id="A0A0B7H095"/>
<reference evidence="2" key="1">
    <citation type="submission" date="2015-01" db="EMBL/GenBank/DDBJ databases">
        <authorList>
            <person name="Manzoor Shahid"/>
            <person name="Zubair Saima"/>
        </authorList>
    </citation>
    <scope>NUCLEOTIDE SEQUENCE [LARGE SCALE GENOMIC DNA]</scope>
    <source>
        <strain evidence="2">V1</strain>
    </source>
</reference>
<gene>
    <name evidence="1" type="ORF">TPHV1_30241</name>
</gene>
<sequence>MYDRYIRGTVICFCTETGQQAERSPVLISAQLFPSLTSYFLQHKAQVVCCKVRGAKH</sequence>